<dbReference type="Gene3D" id="2.120.10.30">
    <property type="entry name" value="TolB, C-terminal domain"/>
    <property type="match status" value="1"/>
</dbReference>
<protein>
    <recommendedName>
        <fullName evidence="3">SMP-30/Gluconolactonase/LRE-like region domain-containing protein</fullName>
    </recommendedName>
</protein>
<feature type="signal peptide" evidence="2">
    <location>
        <begin position="1"/>
        <end position="21"/>
    </location>
</feature>
<evidence type="ECO:0000259" key="3">
    <source>
        <dbReference type="Pfam" id="PF08450"/>
    </source>
</evidence>
<dbReference type="GO" id="GO:0016787">
    <property type="term" value="F:hydrolase activity"/>
    <property type="evidence" value="ECO:0007669"/>
    <property type="project" value="UniProtKB-KW"/>
</dbReference>
<dbReference type="AlphaFoldDB" id="A0A7S1G0C6"/>
<dbReference type="InterPro" id="IPR051262">
    <property type="entry name" value="SMP-30/CGR1_Lactonase"/>
</dbReference>
<organism evidence="4">
    <name type="scientific">Corethron hystrix</name>
    <dbReference type="NCBI Taxonomy" id="216773"/>
    <lineage>
        <taxon>Eukaryota</taxon>
        <taxon>Sar</taxon>
        <taxon>Stramenopiles</taxon>
        <taxon>Ochrophyta</taxon>
        <taxon>Bacillariophyta</taxon>
        <taxon>Coscinodiscophyceae</taxon>
        <taxon>Corethrophycidae</taxon>
        <taxon>Corethrales</taxon>
        <taxon>Corethraceae</taxon>
        <taxon>Corethron</taxon>
    </lineage>
</organism>
<dbReference type="InterPro" id="IPR013658">
    <property type="entry name" value="SGL"/>
</dbReference>
<dbReference type="Pfam" id="PF08450">
    <property type="entry name" value="SGL"/>
    <property type="match status" value="1"/>
</dbReference>
<proteinExistence type="predicted"/>
<dbReference type="PANTHER" id="PTHR47572">
    <property type="entry name" value="LIPOPROTEIN-RELATED"/>
    <property type="match status" value="1"/>
</dbReference>
<name>A0A7S1G0C6_9STRA</name>
<reference evidence="4" key="1">
    <citation type="submission" date="2021-01" db="EMBL/GenBank/DDBJ databases">
        <authorList>
            <person name="Corre E."/>
            <person name="Pelletier E."/>
            <person name="Niang G."/>
            <person name="Scheremetjew M."/>
            <person name="Finn R."/>
            <person name="Kale V."/>
            <person name="Holt S."/>
            <person name="Cochrane G."/>
            <person name="Meng A."/>
            <person name="Brown T."/>
            <person name="Cohen L."/>
        </authorList>
    </citation>
    <scope>NUCLEOTIDE SEQUENCE</scope>
    <source>
        <strain evidence="4">308</strain>
    </source>
</reference>
<evidence type="ECO:0000256" key="1">
    <source>
        <dbReference type="ARBA" id="ARBA00022801"/>
    </source>
</evidence>
<keyword evidence="2" id="KW-0732">Signal</keyword>
<dbReference type="PANTHER" id="PTHR47572:SF4">
    <property type="entry name" value="LACTONASE DRP35"/>
    <property type="match status" value="1"/>
</dbReference>
<dbReference type="InterPro" id="IPR011042">
    <property type="entry name" value="6-blade_b-propeller_TolB-like"/>
</dbReference>
<dbReference type="SUPFAM" id="SSF63829">
    <property type="entry name" value="Calcium-dependent phosphotriesterase"/>
    <property type="match status" value="1"/>
</dbReference>
<gene>
    <name evidence="4" type="ORF">CHYS00102_LOCUS26950</name>
</gene>
<evidence type="ECO:0000313" key="4">
    <source>
        <dbReference type="EMBL" id="CAD8899734.1"/>
    </source>
</evidence>
<accession>A0A7S1G0C6</accession>
<feature type="chain" id="PRO_5030541088" description="SMP-30/Gluconolactonase/LRE-like region domain-containing protein" evidence="2">
    <location>
        <begin position="22"/>
        <end position="300"/>
    </location>
</feature>
<keyword evidence="1" id="KW-0378">Hydrolase</keyword>
<evidence type="ECO:0000256" key="2">
    <source>
        <dbReference type="SAM" id="SignalP"/>
    </source>
</evidence>
<feature type="domain" description="SMP-30/Gluconolactonase/LRE-like region" evidence="3">
    <location>
        <begin position="79"/>
        <end position="296"/>
    </location>
</feature>
<sequence>MAFLCLLTVVLLVTVTQRVESNDISPFCDAENHCDPLVVSPGKILNENARFPISLEGDWEKVLVAPDVTIIPGTENVFWTEGPLVRSEVLYVSDPVHALIYRISTAEDSDYTFEIWATHSGGIDKSLPENENLAEPGSNGMATDVLDPEFVVINQQGLRRVVRCRLDNHKAGAPLSECPDLEVITDSFGSSHYNSPNDVVVHPDDGSIWFTDPIYGLLEKNRFCDELSCSTGESYLDAKSEIGWQGVYRVDRKHNNFVELVTKCHRRPNGLGFTPDGTKLWVADSTIGIPSWTAYDIREP</sequence>
<dbReference type="EMBL" id="HBFR01037006">
    <property type="protein sequence ID" value="CAD8899734.1"/>
    <property type="molecule type" value="Transcribed_RNA"/>
</dbReference>